<dbReference type="EMBL" id="RYFI01000006">
    <property type="protein sequence ID" value="RXF73883.1"/>
    <property type="molecule type" value="Genomic_DNA"/>
</dbReference>
<sequence length="128" mass="14244">MMRKIAAVLLLVAVLVAGYSASDGGFRLDLETEFGFLALWLIMFAPLCICFALLIVAIVDNLLVRLLITSIFCFLFYSVLYRLDKTGNVMEIMTPMLAVGLFQFVWPTSPRNNNMQLRGDAPSDEEAG</sequence>
<reference evidence="2 3" key="1">
    <citation type="submission" date="2018-12" db="EMBL/GenBank/DDBJ databases">
        <title>bacterium Hansschlegelia zhihuaiae S113.</title>
        <authorList>
            <person name="He J."/>
        </authorList>
    </citation>
    <scope>NUCLEOTIDE SEQUENCE [LARGE SCALE GENOMIC DNA]</scope>
    <source>
        <strain evidence="2 3">S 113</strain>
    </source>
</reference>
<evidence type="ECO:0000313" key="2">
    <source>
        <dbReference type="EMBL" id="RXF73883.1"/>
    </source>
</evidence>
<evidence type="ECO:0000313" key="3">
    <source>
        <dbReference type="Proteomes" id="UP000289708"/>
    </source>
</evidence>
<dbReference type="RefSeq" id="WP_164919535.1">
    <property type="nucleotide sequence ID" value="NZ_RYFI01000006.1"/>
</dbReference>
<keyword evidence="1" id="KW-0812">Transmembrane</keyword>
<proteinExistence type="predicted"/>
<feature type="transmembrane region" description="Helical" evidence="1">
    <location>
        <begin position="36"/>
        <end position="59"/>
    </location>
</feature>
<evidence type="ECO:0000256" key="1">
    <source>
        <dbReference type="SAM" id="Phobius"/>
    </source>
</evidence>
<keyword evidence="1" id="KW-1133">Transmembrane helix</keyword>
<feature type="transmembrane region" description="Helical" evidence="1">
    <location>
        <begin position="89"/>
        <end position="106"/>
    </location>
</feature>
<keyword evidence="3" id="KW-1185">Reference proteome</keyword>
<dbReference type="Proteomes" id="UP000289708">
    <property type="component" value="Unassembled WGS sequence"/>
</dbReference>
<accession>A0A4Q0MKC0</accession>
<keyword evidence="1" id="KW-0472">Membrane</keyword>
<gene>
    <name evidence="2" type="ORF">EK403_07865</name>
</gene>
<comment type="caution">
    <text evidence="2">The sequence shown here is derived from an EMBL/GenBank/DDBJ whole genome shotgun (WGS) entry which is preliminary data.</text>
</comment>
<name>A0A4Q0MKC0_9HYPH</name>
<protein>
    <submittedName>
        <fullName evidence="2">Uncharacterized protein</fullName>
    </submittedName>
</protein>
<organism evidence="2 3">
    <name type="scientific">Hansschlegelia zhihuaiae</name>
    <dbReference type="NCBI Taxonomy" id="405005"/>
    <lineage>
        <taxon>Bacteria</taxon>
        <taxon>Pseudomonadati</taxon>
        <taxon>Pseudomonadota</taxon>
        <taxon>Alphaproteobacteria</taxon>
        <taxon>Hyphomicrobiales</taxon>
        <taxon>Methylopilaceae</taxon>
        <taxon>Hansschlegelia</taxon>
    </lineage>
</organism>
<feature type="transmembrane region" description="Helical" evidence="1">
    <location>
        <begin position="66"/>
        <end position="83"/>
    </location>
</feature>
<dbReference type="AlphaFoldDB" id="A0A4Q0MKC0"/>